<comment type="caution">
    <text evidence="1">The sequence shown here is derived from an EMBL/GenBank/DDBJ whole genome shotgun (WGS) entry which is preliminary data.</text>
</comment>
<evidence type="ECO:0000313" key="2">
    <source>
        <dbReference type="Proteomes" id="UP000236621"/>
    </source>
</evidence>
<sequence length="279" mass="29565">MYHIVALQANRSLCKQFSGEMISPSAGLGKGSISGITSYSHSVCVPVSSCSTLESSLVIPQVEGCSANLPSLAGRPLANNNILHLSPLPVDSVIARIEAAIAPQSPLGRRLSHVILRPPVAVWAPLLEQRKEALIVDVRVPPPVDLEPLARQQDAAAMGVFGGDAVLEPPCAEARFQSLDEVAHLPVERDVGHAEAGVGRRGRAAVRHALDLDEAGQAALDQLGISLGLVLDVEALDQRQAEYRAVPEALLAQDIQASLEPLPEVSVKRPVDLAQRFSV</sequence>
<name>A0A2K3QIE7_9HYPO</name>
<dbReference type="EMBL" id="NRSZ01000426">
    <property type="protein sequence ID" value="PNY27304.1"/>
    <property type="molecule type" value="Genomic_DNA"/>
</dbReference>
<proteinExistence type="predicted"/>
<keyword evidence="2" id="KW-1185">Reference proteome</keyword>
<reference evidence="1 2" key="1">
    <citation type="submission" date="2017-08" db="EMBL/GenBank/DDBJ databases">
        <title>Harnessing the power of phylogenomics to disentangle the directionality and signatures of interkingdom host jumping in the parasitic fungal genus Tolypocladium.</title>
        <authorList>
            <person name="Quandt C.A."/>
            <person name="Patterson W."/>
            <person name="Spatafora J.W."/>
        </authorList>
    </citation>
    <scope>NUCLEOTIDE SEQUENCE [LARGE SCALE GENOMIC DNA]</scope>
    <source>
        <strain evidence="1 2">CBS 113982</strain>
    </source>
</reference>
<gene>
    <name evidence="1" type="ORF">TCAP_02770</name>
</gene>
<organism evidence="1 2">
    <name type="scientific">Tolypocladium capitatum</name>
    <dbReference type="NCBI Taxonomy" id="45235"/>
    <lineage>
        <taxon>Eukaryota</taxon>
        <taxon>Fungi</taxon>
        <taxon>Dikarya</taxon>
        <taxon>Ascomycota</taxon>
        <taxon>Pezizomycotina</taxon>
        <taxon>Sordariomycetes</taxon>
        <taxon>Hypocreomycetidae</taxon>
        <taxon>Hypocreales</taxon>
        <taxon>Ophiocordycipitaceae</taxon>
        <taxon>Tolypocladium</taxon>
    </lineage>
</organism>
<accession>A0A2K3QIE7</accession>
<dbReference type="OrthoDB" id="10564468at2759"/>
<dbReference type="Proteomes" id="UP000236621">
    <property type="component" value="Unassembled WGS sequence"/>
</dbReference>
<evidence type="ECO:0000313" key="1">
    <source>
        <dbReference type="EMBL" id="PNY27304.1"/>
    </source>
</evidence>
<dbReference type="AlphaFoldDB" id="A0A2K3QIE7"/>
<protein>
    <submittedName>
        <fullName evidence="1">Uncharacterized protein</fullName>
    </submittedName>
</protein>